<gene>
    <name evidence="2" type="ORF">PMAYCL1PPCAC_27115</name>
</gene>
<dbReference type="AlphaFoldDB" id="A0AAN5D778"/>
<evidence type="ECO:0000313" key="3">
    <source>
        <dbReference type="Proteomes" id="UP001328107"/>
    </source>
</evidence>
<evidence type="ECO:0000313" key="2">
    <source>
        <dbReference type="EMBL" id="GMR56920.1"/>
    </source>
</evidence>
<protein>
    <submittedName>
        <fullName evidence="2">Uncharacterized protein</fullName>
    </submittedName>
</protein>
<dbReference type="EMBL" id="BTRK01000006">
    <property type="protein sequence ID" value="GMR56920.1"/>
    <property type="molecule type" value="Genomic_DNA"/>
</dbReference>
<feature type="compositionally biased region" description="Basic and acidic residues" evidence="1">
    <location>
        <begin position="39"/>
        <end position="49"/>
    </location>
</feature>
<feature type="non-terminal residue" evidence="2">
    <location>
        <position position="1"/>
    </location>
</feature>
<comment type="caution">
    <text evidence="2">The sequence shown here is derived from an EMBL/GenBank/DDBJ whole genome shotgun (WGS) entry which is preliminary data.</text>
</comment>
<sequence length="69" mass="7865">QVMMENLGMLLTATIDFLLYWGDMHNGDENKETNPSSEHSQDDQERALRDPVSSSSPTKKRKNKRKSLG</sequence>
<reference evidence="3" key="1">
    <citation type="submission" date="2022-10" db="EMBL/GenBank/DDBJ databases">
        <title>Genome assembly of Pristionchus species.</title>
        <authorList>
            <person name="Yoshida K."/>
            <person name="Sommer R.J."/>
        </authorList>
    </citation>
    <scope>NUCLEOTIDE SEQUENCE [LARGE SCALE GENOMIC DNA]</scope>
    <source>
        <strain evidence="3">RS5460</strain>
    </source>
</reference>
<keyword evidence="3" id="KW-1185">Reference proteome</keyword>
<name>A0AAN5D778_9BILA</name>
<feature type="region of interest" description="Disordered" evidence="1">
    <location>
        <begin position="24"/>
        <end position="69"/>
    </location>
</feature>
<accession>A0AAN5D778</accession>
<proteinExistence type="predicted"/>
<dbReference type="Proteomes" id="UP001328107">
    <property type="component" value="Unassembled WGS sequence"/>
</dbReference>
<evidence type="ECO:0000256" key="1">
    <source>
        <dbReference type="SAM" id="MobiDB-lite"/>
    </source>
</evidence>
<organism evidence="2 3">
    <name type="scientific">Pristionchus mayeri</name>
    <dbReference type="NCBI Taxonomy" id="1317129"/>
    <lineage>
        <taxon>Eukaryota</taxon>
        <taxon>Metazoa</taxon>
        <taxon>Ecdysozoa</taxon>
        <taxon>Nematoda</taxon>
        <taxon>Chromadorea</taxon>
        <taxon>Rhabditida</taxon>
        <taxon>Rhabditina</taxon>
        <taxon>Diplogasteromorpha</taxon>
        <taxon>Diplogasteroidea</taxon>
        <taxon>Neodiplogasteridae</taxon>
        <taxon>Pristionchus</taxon>
    </lineage>
</organism>
<feature type="compositionally biased region" description="Basic residues" evidence="1">
    <location>
        <begin position="58"/>
        <end position="69"/>
    </location>
</feature>